<evidence type="ECO:0000256" key="9">
    <source>
        <dbReference type="ARBA" id="ARBA00022692"/>
    </source>
</evidence>
<evidence type="ECO:0000256" key="15">
    <source>
        <dbReference type="ARBA" id="ARBA00022989"/>
    </source>
</evidence>
<feature type="binding site" evidence="21">
    <location>
        <begin position="72"/>
        <end position="76"/>
    </location>
    <ligand>
        <name>substrate</name>
    </ligand>
</feature>
<feature type="binding site" evidence="22">
    <location>
        <begin position="136"/>
        <end position="137"/>
    </location>
    <ligand>
        <name>ATP</name>
        <dbReference type="ChEBI" id="CHEBI:30616"/>
    </ligand>
</feature>
<dbReference type="Proteomes" id="UP000244571">
    <property type="component" value="Chromosome"/>
</dbReference>
<sequence length="166" mass="18271">MQAYQIYSVRCVLAYVESYIVCPLARTRIFTVSQPDSDNTSPYKSKSGLSRLMAATGYSWKGLKAAVRHEAAFRQELGLVIVLIPFAFLLARSPVDLLMLIGSLFLVLVVELINSAIEALADAISLEHHTLLGRSKDFGSAAVFLSVLFATLVWVTLILTNLFSRS</sequence>
<dbReference type="KEGG" id="boz:DBV39_12020"/>
<evidence type="ECO:0000256" key="23">
    <source>
        <dbReference type="PIRSR" id="PIRSR600829-4"/>
    </source>
</evidence>
<feature type="binding site" evidence="21">
    <location>
        <position position="51"/>
    </location>
    <ligand>
        <name>substrate</name>
    </ligand>
</feature>
<dbReference type="GO" id="GO:0005524">
    <property type="term" value="F:ATP binding"/>
    <property type="evidence" value="ECO:0007669"/>
    <property type="project" value="UniProtKB-KW"/>
</dbReference>
<evidence type="ECO:0000256" key="20">
    <source>
        <dbReference type="PIRSR" id="PIRSR600829-1"/>
    </source>
</evidence>
<feature type="active site" description="Proton acceptor" evidence="20">
    <location>
        <position position="111"/>
    </location>
</feature>
<dbReference type="EMBL" id="CP028901">
    <property type="protein sequence ID" value="AWB34311.1"/>
    <property type="molecule type" value="Genomic_DNA"/>
</dbReference>
<evidence type="ECO:0000256" key="21">
    <source>
        <dbReference type="PIRSR" id="PIRSR600829-2"/>
    </source>
</evidence>
<feature type="transmembrane region" description="Helical" evidence="24">
    <location>
        <begin position="71"/>
        <end position="91"/>
    </location>
</feature>
<evidence type="ECO:0000256" key="8">
    <source>
        <dbReference type="ARBA" id="ARBA00022679"/>
    </source>
</evidence>
<dbReference type="InterPro" id="IPR000829">
    <property type="entry name" value="DAGK"/>
</dbReference>
<comment type="catalytic activity">
    <reaction evidence="24">
        <text>a 1,2-diacyl-sn-glycerol + ATP = a 1,2-diacyl-sn-glycero-3-phosphate + ADP + H(+)</text>
        <dbReference type="Rhea" id="RHEA:10272"/>
        <dbReference type="ChEBI" id="CHEBI:15378"/>
        <dbReference type="ChEBI" id="CHEBI:17815"/>
        <dbReference type="ChEBI" id="CHEBI:30616"/>
        <dbReference type="ChEBI" id="CHEBI:58608"/>
        <dbReference type="ChEBI" id="CHEBI:456216"/>
        <dbReference type="EC" id="2.7.1.107"/>
    </reaction>
</comment>
<feature type="binding site" evidence="21">
    <location>
        <position position="140"/>
    </location>
    <ligand>
        <name>substrate</name>
    </ligand>
</feature>
<dbReference type="PANTHER" id="PTHR34299:SF1">
    <property type="entry name" value="DIACYLGLYCEROL KINASE"/>
    <property type="match status" value="1"/>
</dbReference>
<keyword evidence="5" id="KW-1003">Cell membrane</keyword>
<evidence type="ECO:0000256" key="17">
    <source>
        <dbReference type="ARBA" id="ARBA00023136"/>
    </source>
</evidence>
<keyword evidence="19 24" id="KW-1208">Phospholipid metabolism</keyword>
<evidence type="ECO:0000256" key="3">
    <source>
        <dbReference type="ARBA" id="ARBA00012133"/>
    </source>
</evidence>
<dbReference type="GO" id="GO:0006654">
    <property type="term" value="P:phosphatidic acid biosynthetic process"/>
    <property type="evidence" value="ECO:0007669"/>
    <property type="project" value="InterPro"/>
</dbReference>
<keyword evidence="26" id="KW-1185">Reference proteome</keyword>
<keyword evidence="17 24" id="KW-0472">Membrane</keyword>
<feature type="binding site" evidence="23">
    <location>
        <position position="70"/>
    </location>
    <ligand>
        <name>a divalent metal cation</name>
        <dbReference type="ChEBI" id="CHEBI:60240"/>
    </ligand>
</feature>
<evidence type="ECO:0000256" key="22">
    <source>
        <dbReference type="PIRSR" id="PIRSR600829-3"/>
    </source>
</evidence>
<feature type="binding site" evidence="23">
    <location>
        <position position="118"/>
    </location>
    <ligand>
        <name>a divalent metal cation</name>
        <dbReference type="ChEBI" id="CHEBI:60240"/>
    </ligand>
</feature>
<dbReference type="CDD" id="cd14264">
    <property type="entry name" value="DAGK_IM"/>
    <property type="match status" value="1"/>
</dbReference>
<keyword evidence="15 24" id="KW-1133">Transmembrane helix</keyword>
<feature type="transmembrane region" description="Helical" evidence="24">
    <location>
        <begin position="138"/>
        <end position="163"/>
    </location>
</feature>
<feature type="binding site" evidence="22">
    <location>
        <position position="51"/>
    </location>
    <ligand>
        <name>ATP</name>
        <dbReference type="ChEBI" id="CHEBI:30616"/>
    </ligand>
</feature>
<evidence type="ECO:0000256" key="16">
    <source>
        <dbReference type="ARBA" id="ARBA00023098"/>
    </source>
</evidence>
<feature type="binding site" evidence="21">
    <location>
        <begin position="55"/>
        <end position="60"/>
    </location>
    <ligand>
        <name>substrate</name>
    </ligand>
</feature>
<dbReference type="GO" id="GO:0004143">
    <property type="term" value="F:ATP-dependent diacylglycerol kinase activity"/>
    <property type="evidence" value="ECO:0007669"/>
    <property type="project" value="UniProtKB-EC"/>
</dbReference>
<dbReference type="InterPro" id="IPR036945">
    <property type="entry name" value="DAGK_sf"/>
</dbReference>
<evidence type="ECO:0000256" key="19">
    <source>
        <dbReference type="ARBA" id="ARBA00023264"/>
    </source>
</evidence>
<evidence type="ECO:0000256" key="2">
    <source>
        <dbReference type="ARBA" id="ARBA00005967"/>
    </source>
</evidence>
<keyword evidence="7 24" id="KW-0997">Cell inner membrane</keyword>
<reference evidence="25 26" key="1">
    <citation type="submission" date="2018-04" db="EMBL/GenBank/DDBJ databases">
        <title>Bordetella sp. HZ20 isolated from seawater.</title>
        <authorList>
            <person name="Sun C."/>
        </authorList>
    </citation>
    <scope>NUCLEOTIDE SEQUENCE [LARGE SCALE GENOMIC DNA]</scope>
    <source>
        <strain evidence="25 26">HZ20</strain>
    </source>
</reference>
<keyword evidence="14 23" id="KW-0460">Magnesium</keyword>
<evidence type="ECO:0000256" key="13">
    <source>
        <dbReference type="ARBA" id="ARBA00022840"/>
    </source>
</evidence>
<dbReference type="AlphaFoldDB" id="A0A2R4XKL2"/>
<keyword evidence="11 22" id="KW-0547">Nucleotide-binding</keyword>
<dbReference type="Gene3D" id="1.10.287.3610">
    <property type="match status" value="1"/>
</dbReference>
<evidence type="ECO:0000256" key="7">
    <source>
        <dbReference type="ARBA" id="ARBA00022519"/>
    </source>
</evidence>
<organism evidence="25 26">
    <name type="scientific">Orrella marina</name>
    <dbReference type="NCBI Taxonomy" id="2163011"/>
    <lineage>
        <taxon>Bacteria</taxon>
        <taxon>Pseudomonadati</taxon>
        <taxon>Pseudomonadota</taxon>
        <taxon>Betaproteobacteria</taxon>
        <taxon>Burkholderiales</taxon>
        <taxon>Alcaligenaceae</taxon>
        <taxon>Orrella</taxon>
    </lineage>
</organism>
<feature type="binding site" evidence="22">
    <location>
        <begin position="127"/>
        <end position="129"/>
    </location>
    <ligand>
        <name>ATP</name>
        <dbReference type="ChEBI" id="CHEBI:30616"/>
    </ligand>
</feature>
<keyword evidence="8 24" id="KW-0808">Transferase</keyword>
<gene>
    <name evidence="25" type="ORF">DBV39_12020</name>
</gene>
<dbReference type="GO" id="GO:0046872">
    <property type="term" value="F:metal ion binding"/>
    <property type="evidence" value="ECO:0007669"/>
    <property type="project" value="UniProtKB-KW"/>
</dbReference>
<proteinExistence type="inferred from homology"/>
<evidence type="ECO:0000256" key="4">
    <source>
        <dbReference type="ARBA" id="ARBA00017575"/>
    </source>
</evidence>
<evidence type="ECO:0000256" key="11">
    <source>
        <dbReference type="ARBA" id="ARBA00022741"/>
    </source>
</evidence>
<dbReference type="InterPro" id="IPR033718">
    <property type="entry name" value="DAGK_prok"/>
</dbReference>
<keyword evidence="16 24" id="KW-0443">Lipid metabolism</keyword>
<evidence type="ECO:0000256" key="5">
    <source>
        <dbReference type="ARBA" id="ARBA00022475"/>
    </source>
</evidence>
<evidence type="ECO:0000256" key="10">
    <source>
        <dbReference type="ARBA" id="ARBA00022723"/>
    </source>
</evidence>
<accession>A0A2R4XKL2</accession>
<feature type="binding site" evidence="21">
    <location>
        <position position="111"/>
    </location>
    <ligand>
        <name>substrate</name>
    </ligand>
</feature>
<feature type="binding site" evidence="22">
    <location>
        <position position="58"/>
    </location>
    <ligand>
        <name>ATP</name>
        <dbReference type="ChEBI" id="CHEBI:30616"/>
    </ligand>
</feature>
<keyword evidence="12 24" id="KW-0418">Kinase</keyword>
<keyword evidence="13 22" id="KW-0067">ATP-binding</keyword>
<evidence type="ECO:0000313" key="25">
    <source>
        <dbReference type="EMBL" id="AWB34311.1"/>
    </source>
</evidence>
<feature type="binding site" evidence="22">
    <location>
        <position position="118"/>
    </location>
    <ligand>
        <name>ATP</name>
        <dbReference type="ChEBI" id="CHEBI:30616"/>
    </ligand>
</feature>
<keyword evidence="18" id="KW-0594">Phospholipid biosynthesis</keyword>
<evidence type="ECO:0000256" key="6">
    <source>
        <dbReference type="ARBA" id="ARBA00022516"/>
    </source>
</evidence>
<dbReference type="OrthoDB" id="9796011at2"/>
<feature type="transmembrane region" description="Helical" evidence="24">
    <location>
        <begin position="97"/>
        <end position="117"/>
    </location>
</feature>
<evidence type="ECO:0000256" key="18">
    <source>
        <dbReference type="ARBA" id="ARBA00023209"/>
    </source>
</evidence>
<comment type="cofactor">
    <cofactor evidence="23">
        <name>Mg(2+)</name>
        <dbReference type="ChEBI" id="CHEBI:18420"/>
    </cofactor>
    <text evidence="23">Mn(2+), Zn(2+), Cd(2+) and Co(2+) support activity to lesser extents.</text>
</comment>
<keyword evidence="10 23" id="KW-0479">Metal-binding</keyword>
<protein>
    <recommendedName>
        <fullName evidence="4 24">Diacylglycerol kinase</fullName>
        <ecNumber evidence="3 24">2.7.1.107</ecNumber>
    </recommendedName>
</protein>
<name>A0A2R4XKL2_9BURK</name>
<comment type="function">
    <text evidence="24">Catalyzes the ATP-dependent phosphorylation of sn-l,2-diacylglycerol (DAG) to phosphatidic acid. Involved in the recycling of diacylglycerol produced as a by-product during membrane-derived oligosaccharide (MDO) biosynthesis.</text>
</comment>
<evidence type="ECO:0000256" key="24">
    <source>
        <dbReference type="RuleBase" id="RU363065"/>
    </source>
</evidence>
<comment type="similarity">
    <text evidence="2 24">Belongs to the bacterial diacylglycerol kinase family.</text>
</comment>
<dbReference type="GO" id="GO:0005886">
    <property type="term" value="C:plasma membrane"/>
    <property type="evidence" value="ECO:0007669"/>
    <property type="project" value="UniProtKB-SubCell"/>
</dbReference>
<comment type="subcellular location">
    <subcellularLocation>
        <location evidence="1 24">Cell inner membrane</location>
        <topology evidence="1 24">Multi-pass membrane protein</topology>
    </subcellularLocation>
</comment>
<dbReference type="Pfam" id="PF01219">
    <property type="entry name" value="DAGK_prokar"/>
    <property type="match status" value="1"/>
</dbReference>
<evidence type="ECO:0000256" key="1">
    <source>
        <dbReference type="ARBA" id="ARBA00004429"/>
    </source>
</evidence>
<dbReference type="PANTHER" id="PTHR34299">
    <property type="entry name" value="DIACYLGLYCEROL KINASE"/>
    <property type="match status" value="1"/>
</dbReference>
<keyword evidence="9 24" id="KW-0812">Transmembrane</keyword>
<keyword evidence="6" id="KW-0444">Lipid biosynthesis</keyword>
<evidence type="ECO:0000256" key="14">
    <source>
        <dbReference type="ARBA" id="ARBA00022842"/>
    </source>
</evidence>
<feature type="binding site" evidence="22">
    <location>
        <position position="70"/>
    </location>
    <ligand>
        <name>ATP</name>
        <dbReference type="ChEBI" id="CHEBI:30616"/>
    </ligand>
</feature>
<evidence type="ECO:0000313" key="26">
    <source>
        <dbReference type="Proteomes" id="UP000244571"/>
    </source>
</evidence>
<dbReference type="EC" id="2.7.1.107" evidence="3 24"/>
<evidence type="ECO:0000256" key="12">
    <source>
        <dbReference type="ARBA" id="ARBA00022777"/>
    </source>
</evidence>